<reference evidence="1" key="1">
    <citation type="journal article" date="2015" name="Nature">
        <title>Complex archaea that bridge the gap between prokaryotes and eukaryotes.</title>
        <authorList>
            <person name="Spang A."/>
            <person name="Saw J.H."/>
            <person name="Jorgensen S.L."/>
            <person name="Zaremba-Niedzwiedzka K."/>
            <person name="Martijn J."/>
            <person name="Lind A.E."/>
            <person name="van Eijk R."/>
            <person name="Schleper C."/>
            <person name="Guy L."/>
            <person name="Ettema T.J."/>
        </authorList>
    </citation>
    <scope>NUCLEOTIDE SEQUENCE</scope>
</reference>
<comment type="caution">
    <text evidence="1">The sequence shown here is derived from an EMBL/GenBank/DDBJ whole genome shotgun (WGS) entry which is preliminary data.</text>
</comment>
<name>A0A0F9GZ87_9ZZZZ</name>
<evidence type="ECO:0000313" key="1">
    <source>
        <dbReference type="EMBL" id="KKL95996.1"/>
    </source>
</evidence>
<accession>A0A0F9GZ87</accession>
<organism evidence="1">
    <name type="scientific">marine sediment metagenome</name>
    <dbReference type="NCBI Taxonomy" id="412755"/>
    <lineage>
        <taxon>unclassified sequences</taxon>
        <taxon>metagenomes</taxon>
        <taxon>ecological metagenomes</taxon>
    </lineage>
</organism>
<sequence>MTEDKPFQKQAAELYERIYKDHRPALKSRIDVIRDFLELFYESAFNDGVEEPRRPD</sequence>
<dbReference type="EMBL" id="LAZR01018546">
    <property type="protein sequence ID" value="KKL95996.1"/>
    <property type="molecule type" value="Genomic_DNA"/>
</dbReference>
<dbReference type="AlphaFoldDB" id="A0A0F9GZ87"/>
<gene>
    <name evidence="1" type="ORF">LCGC14_1848960</name>
</gene>
<proteinExistence type="predicted"/>
<protein>
    <submittedName>
        <fullName evidence="1">Uncharacterized protein</fullName>
    </submittedName>
</protein>